<comment type="caution">
    <text evidence="8">The sequence shown here is derived from an EMBL/GenBank/DDBJ whole genome shotgun (WGS) entry which is preliminary data.</text>
</comment>
<dbReference type="PROSITE" id="PS50111">
    <property type="entry name" value="CHEMOTAXIS_TRANSDUC_2"/>
    <property type="match status" value="1"/>
</dbReference>
<feature type="domain" description="HAMP" evidence="7">
    <location>
        <begin position="338"/>
        <end position="390"/>
    </location>
</feature>
<dbReference type="CDD" id="cd11386">
    <property type="entry name" value="MCP_signal"/>
    <property type="match status" value="1"/>
</dbReference>
<dbReference type="Pfam" id="PF00015">
    <property type="entry name" value="MCPsignal"/>
    <property type="match status" value="1"/>
</dbReference>
<dbReference type="SMART" id="SM00283">
    <property type="entry name" value="MA"/>
    <property type="match status" value="1"/>
</dbReference>
<feature type="domain" description="Methyl-accepting transducer" evidence="6">
    <location>
        <begin position="395"/>
        <end position="631"/>
    </location>
</feature>
<dbReference type="PRINTS" id="PR00260">
    <property type="entry name" value="CHEMTRNSDUCR"/>
</dbReference>
<evidence type="ECO:0000313" key="8">
    <source>
        <dbReference type="EMBL" id="MFC3702892.1"/>
    </source>
</evidence>
<evidence type="ECO:0000256" key="1">
    <source>
        <dbReference type="ARBA" id="ARBA00004370"/>
    </source>
</evidence>
<dbReference type="PROSITE" id="PS50885">
    <property type="entry name" value="HAMP"/>
    <property type="match status" value="1"/>
</dbReference>
<evidence type="ECO:0000256" key="3">
    <source>
        <dbReference type="ARBA" id="ARBA00029447"/>
    </source>
</evidence>
<protein>
    <submittedName>
        <fullName evidence="8">Methyl-accepting chemotaxis protein</fullName>
    </submittedName>
</protein>
<keyword evidence="5" id="KW-1133">Transmembrane helix</keyword>
<evidence type="ECO:0000256" key="4">
    <source>
        <dbReference type="PROSITE-ProRule" id="PRU00284"/>
    </source>
</evidence>
<evidence type="ECO:0000259" key="7">
    <source>
        <dbReference type="PROSITE" id="PS50885"/>
    </source>
</evidence>
<organism evidence="8 9">
    <name type="scientific">Reinekea marina</name>
    <dbReference type="NCBI Taxonomy" id="1310421"/>
    <lineage>
        <taxon>Bacteria</taxon>
        <taxon>Pseudomonadati</taxon>
        <taxon>Pseudomonadota</taxon>
        <taxon>Gammaproteobacteria</taxon>
        <taxon>Oceanospirillales</taxon>
        <taxon>Saccharospirillaceae</taxon>
        <taxon>Reinekea</taxon>
    </lineage>
</organism>
<dbReference type="Gene3D" id="1.10.287.950">
    <property type="entry name" value="Methyl-accepting chemotaxis protein"/>
    <property type="match status" value="1"/>
</dbReference>
<dbReference type="SUPFAM" id="SSF58104">
    <property type="entry name" value="Methyl-accepting chemotaxis protein (MCP) signaling domain"/>
    <property type="match status" value="1"/>
</dbReference>
<sequence>MLKISLVQRVALGFSLTCLLIFAMAGFSLTSNNKLTSQLEYTATTLGQLLDNANTLLLNVQDANRAVMQHANAEDTEKLAQLRQNFELATSKYEQNLALVRTKLSALPDYDSGANNVDELSQQIFELSRQHLDLQDTKVEARVNAIKELEYFNGEWLFFDQDLNSIINTAKRQNAESAVWDLEFIQRQAISAQSFIQQALTILDPERLVKVESELMNYLSGINEKVNNISSSLPSQAGDVEQIVSLLNRAIAEPEGLFQRHKLFVQLTSDSQNELQTLADLVNLATQNMSAFVGQVRNTTDTAVSEAKDVAKQANLLGISLFLITLTVSILIGVNVFRSIHYPLAGIMEALDKIASGNLSDRIKTNYGAEMGLISDHINLISDQLSLLISKVQESAVTIKEVSQKSYDMSQQTNLDVSAQKEQTDSVAAAVTEMEAAVLEVASNAEQTSAEVTSVTNYAQQNIATISENVEFVEHLKASLDEASQVINSLSNDSQKIGEILNVIQSIAEQTNLLALNAAIEAARAGEQGRGFAVVADEVRSLANRSQSSADEIREMITALQTNSSKAVKIVEENVSSADVSVEKTQATFRSLNKMVDSLELVNDMSRTIATASEEQSAVAKEVSQNIIQISDMSENIAESAQQGAENSNKLNELSTTQSELVNQFKI</sequence>
<dbReference type="Pfam" id="PF00672">
    <property type="entry name" value="HAMP"/>
    <property type="match status" value="1"/>
</dbReference>
<name>A0ABV7WV87_9GAMM</name>
<keyword evidence="9" id="KW-1185">Reference proteome</keyword>
<dbReference type="Proteomes" id="UP001595710">
    <property type="component" value="Unassembled WGS sequence"/>
</dbReference>
<dbReference type="InterPro" id="IPR004089">
    <property type="entry name" value="MCPsignal_dom"/>
</dbReference>
<dbReference type="InterPro" id="IPR004090">
    <property type="entry name" value="Chemotax_Me-accpt_rcpt"/>
</dbReference>
<feature type="transmembrane region" description="Helical" evidence="5">
    <location>
        <begin position="316"/>
        <end position="337"/>
    </location>
</feature>
<evidence type="ECO:0000313" key="9">
    <source>
        <dbReference type="Proteomes" id="UP001595710"/>
    </source>
</evidence>
<reference evidence="9" key="1">
    <citation type="journal article" date="2019" name="Int. J. Syst. Evol. Microbiol.">
        <title>The Global Catalogue of Microorganisms (GCM) 10K type strain sequencing project: providing services to taxonomists for standard genome sequencing and annotation.</title>
        <authorList>
            <consortium name="The Broad Institute Genomics Platform"/>
            <consortium name="The Broad Institute Genome Sequencing Center for Infectious Disease"/>
            <person name="Wu L."/>
            <person name="Ma J."/>
        </authorList>
    </citation>
    <scope>NUCLEOTIDE SEQUENCE [LARGE SCALE GENOMIC DNA]</scope>
    <source>
        <strain evidence="9">CECT 8288</strain>
    </source>
</reference>
<dbReference type="InterPro" id="IPR003660">
    <property type="entry name" value="HAMP_dom"/>
</dbReference>
<dbReference type="PANTHER" id="PTHR32089:SF112">
    <property type="entry name" value="LYSOZYME-LIKE PROTEIN-RELATED"/>
    <property type="match status" value="1"/>
</dbReference>
<comment type="subcellular location">
    <subcellularLocation>
        <location evidence="1">Membrane</location>
    </subcellularLocation>
</comment>
<dbReference type="EMBL" id="JBHRYN010000060">
    <property type="protein sequence ID" value="MFC3702892.1"/>
    <property type="molecule type" value="Genomic_DNA"/>
</dbReference>
<evidence type="ECO:0000259" key="6">
    <source>
        <dbReference type="PROSITE" id="PS50111"/>
    </source>
</evidence>
<dbReference type="CDD" id="cd06225">
    <property type="entry name" value="HAMP"/>
    <property type="match status" value="1"/>
</dbReference>
<dbReference type="SMART" id="SM00304">
    <property type="entry name" value="HAMP"/>
    <property type="match status" value="1"/>
</dbReference>
<dbReference type="RefSeq" id="WP_290282484.1">
    <property type="nucleotide sequence ID" value="NZ_JAUFQI010000001.1"/>
</dbReference>
<evidence type="ECO:0000256" key="5">
    <source>
        <dbReference type="SAM" id="Phobius"/>
    </source>
</evidence>
<comment type="similarity">
    <text evidence="3">Belongs to the methyl-accepting chemotaxis (MCP) protein family.</text>
</comment>
<proteinExistence type="inferred from homology"/>
<keyword evidence="5" id="KW-0812">Transmembrane</keyword>
<dbReference type="PANTHER" id="PTHR32089">
    <property type="entry name" value="METHYL-ACCEPTING CHEMOTAXIS PROTEIN MCPB"/>
    <property type="match status" value="1"/>
</dbReference>
<accession>A0ABV7WV87</accession>
<keyword evidence="2 4" id="KW-0807">Transducer</keyword>
<evidence type="ECO:0000256" key="2">
    <source>
        <dbReference type="ARBA" id="ARBA00023224"/>
    </source>
</evidence>
<keyword evidence="5" id="KW-0472">Membrane</keyword>
<gene>
    <name evidence="8" type="ORF">ACFOND_14750</name>
</gene>